<accession>A0A0E0FKS8</accession>
<feature type="region of interest" description="Disordered" evidence="1">
    <location>
        <begin position="1"/>
        <end position="90"/>
    </location>
</feature>
<dbReference type="OMA" id="ATACCMQ"/>
<feature type="compositionally biased region" description="Low complexity" evidence="1">
    <location>
        <begin position="75"/>
        <end position="87"/>
    </location>
</feature>
<proteinExistence type="predicted"/>
<dbReference type="HOGENOM" id="CLU_066748_0_0_1"/>
<reference evidence="2" key="2">
    <citation type="submission" date="2018-04" db="EMBL/GenBank/DDBJ databases">
        <title>OnivRS2 (Oryza nivara Reference Sequence Version 2).</title>
        <authorList>
            <person name="Zhang J."/>
            <person name="Kudrna D."/>
            <person name="Lee S."/>
            <person name="Talag J."/>
            <person name="Rajasekar S."/>
            <person name="Welchert J."/>
            <person name="Hsing Y.-I."/>
            <person name="Wing R.A."/>
        </authorList>
    </citation>
    <scope>NUCLEOTIDE SEQUENCE [LARGE SCALE GENOMIC DNA]</scope>
</reference>
<reference evidence="2" key="1">
    <citation type="submission" date="2015-04" db="UniProtKB">
        <authorList>
            <consortium name="EnsemblPlants"/>
        </authorList>
    </citation>
    <scope>IDENTIFICATION</scope>
    <source>
        <strain evidence="2">SL10</strain>
    </source>
</reference>
<keyword evidence="3" id="KW-1185">Reference proteome</keyword>
<dbReference type="Proteomes" id="UP000006591">
    <property type="component" value="Chromosome 1"/>
</dbReference>
<evidence type="ECO:0000256" key="1">
    <source>
        <dbReference type="SAM" id="MobiDB-lite"/>
    </source>
</evidence>
<dbReference type="Gramene" id="ONIVA01G15460.1">
    <property type="protein sequence ID" value="ONIVA01G15460.1"/>
    <property type="gene ID" value="ONIVA01G15460"/>
</dbReference>
<feature type="compositionally biased region" description="Polar residues" evidence="1">
    <location>
        <begin position="61"/>
        <end position="73"/>
    </location>
</feature>
<evidence type="ECO:0000313" key="2">
    <source>
        <dbReference type="EnsemblPlants" id="ONIVA01G15460.1"/>
    </source>
</evidence>
<dbReference type="InterPro" id="IPR009057">
    <property type="entry name" value="Homeodomain-like_sf"/>
</dbReference>
<feature type="compositionally biased region" description="Low complexity" evidence="1">
    <location>
        <begin position="39"/>
        <end position="59"/>
    </location>
</feature>
<protein>
    <submittedName>
        <fullName evidence="2">Uncharacterized protein</fullName>
    </submittedName>
</protein>
<name>A0A0E0FKS8_ORYNI</name>
<dbReference type="SUPFAM" id="SSF46689">
    <property type="entry name" value="Homeodomain-like"/>
    <property type="match status" value="1"/>
</dbReference>
<feature type="region of interest" description="Disordered" evidence="1">
    <location>
        <begin position="151"/>
        <end position="172"/>
    </location>
</feature>
<sequence length="414" mass="46340">MPSCNNDHQINPAAARTEEEHGHFSPSTMLPAASLHGDSNGSTTTASSSSGNRATNRRNQCWETTAKQVSTVQGEAAQEQPAAQNQPRKPRFVWTLQQNAKFSEAYKEELSRSGKVVPTKLLKRLKSMNETGLTLQNISSRLQKYRLSLKRQTSHVDQSTSTDSTTASSIQTKQTPALLQQIIHPRALHTQLAPDVHQVITTNLPQQHIQHYQPNQILSQLYNMHHQQVERLSEPHSNEPIYKEYNNLAQRFTQVNYHGHSSIHDHHYANIIKKLLPPNVMQPCDLINALPQQPAAATACCMQSNTQTVSSALLVKGMQNHPPDHHIQAFGVLDMGTAQYMGQQLNMYTAEGNWRGTTPQNMHPISQVHRHVSEPPPSYFSNNAKANGRSQEDLDVVLQQKLVINDSLVIIIPF</sequence>
<evidence type="ECO:0000313" key="3">
    <source>
        <dbReference type="Proteomes" id="UP000006591"/>
    </source>
</evidence>
<feature type="compositionally biased region" description="Low complexity" evidence="1">
    <location>
        <begin position="155"/>
        <end position="172"/>
    </location>
</feature>
<organism evidence="2">
    <name type="scientific">Oryza nivara</name>
    <name type="common">Indian wild rice</name>
    <name type="synonym">Oryza sativa f. spontanea</name>
    <dbReference type="NCBI Taxonomy" id="4536"/>
    <lineage>
        <taxon>Eukaryota</taxon>
        <taxon>Viridiplantae</taxon>
        <taxon>Streptophyta</taxon>
        <taxon>Embryophyta</taxon>
        <taxon>Tracheophyta</taxon>
        <taxon>Spermatophyta</taxon>
        <taxon>Magnoliopsida</taxon>
        <taxon>Liliopsida</taxon>
        <taxon>Poales</taxon>
        <taxon>Poaceae</taxon>
        <taxon>BOP clade</taxon>
        <taxon>Oryzoideae</taxon>
        <taxon>Oryzeae</taxon>
        <taxon>Oryzinae</taxon>
        <taxon>Oryza</taxon>
    </lineage>
</organism>
<dbReference type="AlphaFoldDB" id="A0A0E0FKS8"/>
<dbReference type="EnsemblPlants" id="ONIVA01G15460.1">
    <property type="protein sequence ID" value="ONIVA01G15460.1"/>
    <property type="gene ID" value="ONIVA01G15460"/>
</dbReference>
<dbReference type="STRING" id="4536.A0A0E0FKS8"/>
<dbReference type="Gene3D" id="1.10.10.60">
    <property type="entry name" value="Homeodomain-like"/>
    <property type="match status" value="1"/>
</dbReference>